<organism evidence="4">
    <name type="scientific">Tanacetum cinerariifolium</name>
    <name type="common">Dalmatian daisy</name>
    <name type="synonym">Chrysanthemum cinerariifolium</name>
    <dbReference type="NCBI Taxonomy" id="118510"/>
    <lineage>
        <taxon>Eukaryota</taxon>
        <taxon>Viridiplantae</taxon>
        <taxon>Streptophyta</taxon>
        <taxon>Embryophyta</taxon>
        <taxon>Tracheophyta</taxon>
        <taxon>Spermatophyta</taxon>
        <taxon>Magnoliopsida</taxon>
        <taxon>eudicotyledons</taxon>
        <taxon>Gunneridae</taxon>
        <taxon>Pentapetalae</taxon>
        <taxon>asterids</taxon>
        <taxon>campanulids</taxon>
        <taxon>Asterales</taxon>
        <taxon>Asteraceae</taxon>
        <taxon>Asteroideae</taxon>
        <taxon>Anthemideae</taxon>
        <taxon>Anthemidinae</taxon>
        <taxon>Tanacetum</taxon>
    </lineage>
</organism>
<comment type="caution">
    <text evidence="4">The sequence shown here is derived from an EMBL/GenBank/DDBJ whole genome shotgun (WGS) entry which is preliminary data.</text>
</comment>
<keyword evidence="1" id="KW-0175">Coiled coil</keyword>
<accession>A0A699KP82</accession>
<dbReference type="EMBL" id="BKCJ010527190">
    <property type="protein sequence ID" value="GFA98307.1"/>
    <property type="molecule type" value="Genomic_DNA"/>
</dbReference>
<feature type="domain" description="Retrovirus-related Pol polyprotein from transposon TNT 1-94-like beta-barrel" evidence="3">
    <location>
        <begin position="300"/>
        <end position="372"/>
    </location>
</feature>
<dbReference type="Pfam" id="PF22936">
    <property type="entry name" value="Pol_BBD"/>
    <property type="match status" value="1"/>
</dbReference>
<protein>
    <submittedName>
        <fullName evidence="4">Integrase, catalytic region, zinc finger, CCHC-type, peptidase aspartic, catalytic</fullName>
    </submittedName>
</protein>
<reference evidence="4" key="1">
    <citation type="journal article" date="2019" name="Sci. Rep.">
        <title>Draft genome of Tanacetum cinerariifolium, the natural source of mosquito coil.</title>
        <authorList>
            <person name="Yamashiro T."/>
            <person name="Shiraishi A."/>
            <person name="Satake H."/>
            <person name="Nakayama K."/>
        </authorList>
    </citation>
    <scope>NUCLEOTIDE SEQUENCE</scope>
</reference>
<dbReference type="InterPro" id="IPR054722">
    <property type="entry name" value="PolX-like_BBD"/>
</dbReference>
<proteinExistence type="predicted"/>
<evidence type="ECO:0000313" key="4">
    <source>
        <dbReference type="EMBL" id="GFA98307.1"/>
    </source>
</evidence>
<evidence type="ECO:0000256" key="1">
    <source>
        <dbReference type="SAM" id="Coils"/>
    </source>
</evidence>
<dbReference type="AlphaFoldDB" id="A0A699KP82"/>
<gene>
    <name evidence="4" type="ORF">Tci_670279</name>
</gene>
<feature type="region of interest" description="Disordered" evidence="2">
    <location>
        <begin position="179"/>
        <end position="212"/>
    </location>
</feature>
<evidence type="ECO:0000256" key="2">
    <source>
        <dbReference type="SAM" id="MobiDB-lite"/>
    </source>
</evidence>
<name>A0A699KP82_TANCI</name>
<sequence length="398" mass="45493">MKTIFDELEAKVDQNDVNRKCDEIKRKNLLIANDTLIANFLSKEVFYIATNSELNVSRFSKMYDAHTVVQARCLELETELSKLKDKFQKEDHDVMDGSDFDSVFEIKKLKASIQGKDNAIRKLRTNNREVHLDYLKHLKESAATLCEIVEEAKKHVEQQITQKTNVLVLPSTGADSCTDASGSKFRSNTKKNKISPAKSVNKKTVEDHTRTNKSHLQKLNRVDFSISSKHTVINSNSDSICKTCNKCFISANHDMCVIKYLNSIMPHPPLKMLCATLSKFGNLSMLSKYGKQQVLQIVLWYLDSGCSKHMTGDRSRLRNFVKKFIEIVRFKNDHFGVIMGYRDYVIGDSVISRVYYVEGLWHNLFSVGQFCDSDLEVAFRKHSCYVRDTDGVELIKGS</sequence>
<evidence type="ECO:0000259" key="3">
    <source>
        <dbReference type="Pfam" id="PF22936"/>
    </source>
</evidence>
<feature type="coiled-coil region" evidence="1">
    <location>
        <begin position="73"/>
        <end position="126"/>
    </location>
</feature>